<proteinExistence type="predicted"/>
<dbReference type="Gramene" id="PGSC0003DMT400007839">
    <property type="protein sequence ID" value="PGSC0003DMT400007839"/>
    <property type="gene ID" value="PGSC0003DMG400003031"/>
</dbReference>
<reference evidence="2" key="1">
    <citation type="journal article" date="2011" name="Nature">
        <title>Genome sequence and analysis of the tuber crop potato.</title>
        <authorList>
            <consortium name="The Potato Genome Sequencing Consortium"/>
        </authorList>
    </citation>
    <scope>NUCLEOTIDE SEQUENCE [LARGE SCALE GENOMIC DNA]</scope>
    <source>
        <strain evidence="2">cv. DM1-3 516 R44</strain>
    </source>
</reference>
<keyword evidence="2" id="KW-1185">Reference proteome</keyword>
<sequence>MKKLLKMLVGHDTVSQKCLLYHTTSFYFILKKRDPEASQKCFNFHHSDEDLVSTLFVALGPQKTPYSVYSRHYPKI</sequence>
<organism evidence="1 2">
    <name type="scientific">Solanum tuberosum</name>
    <name type="common">Potato</name>
    <dbReference type="NCBI Taxonomy" id="4113"/>
    <lineage>
        <taxon>Eukaryota</taxon>
        <taxon>Viridiplantae</taxon>
        <taxon>Streptophyta</taxon>
        <taxon>Embryophyta</taxon>
        <taxon>Tracheophyta</taxon>
        <taxon>Spermatophyta</taxon>
        <taxon>Magnoliopsida</taxon>
        <taxon>eudicotyledons</taxon>
        <taxon>Gunneridae</taxon>
        <taxon>Pentapetalae</taxon>
        <taxon>asterids</taxon>
        <taxon>lamiids</taxon>
        <taxon>Solanales</taxon>
        <taxon>Solanaceae</taxon>
        <taxon>Solanoideae</taxon>
        <taxon>Solaneae</taxon>
        <taxon>Solanum</taxon>
    </lineage>
</organism>
<evidence type="ECO:0000313" key="1">
    <source>
        <dbReference type="EnsemblPlants" id="PGSC0003DMT400007839"/>
    </source>
</evidence>
<protein>
    <submittedName>
        <fullName evidence="1">Uncharacterized protein</fullName>
    </submittedName>
</protein>
<dbReference type="AlphaFoldDB" id="M0ZTL8"/>
<dbReference type="HOGENOM" id="CLU_2659350_0_0_1"/>
<name>M0ZTL8_SOLTU</name>
<dbReference type="InParanoid" id="M0ZTL8"/>
<dbReference type="Proteomes" id="UP000011115">
    <property type="component" value="Unassembled WGS sequence"/>
</dbReference>
<reference evidence="1" key="2">
    <citation type="submission" date="2015-06" db="UniProtKB">
        <authorList>
            <consortium name="EnsemblPlants"/>
        </authorList>
    </citation>
    <scope>IDENTIFICATION</scope>
    <source>
        <strain evidence="1">DM1-3 516 R44</strain>
    </source>
</reference>
<accession>M0ZTL8</accession>
<evidence type="ECO:0000313" key="2">
    <source>
        <dbReference type="Proteomes" id="UP000011115"/>
    </source>
</evidence>
<dbReference type="EnsemblPlants" id="PGSC0003DMT400007839">
    <property type="protein sequence ID" value="PGSC0003DMT400007839"/>
    <property type="gene ID" value="PGSC0003DMG400003031"/>
</dbReference>
<dbReference type="PaxDb" id="4113-PGSC0003DMT400007839"/>